<dbReference type="GO" id="GO:0005634">
    <property type="term" value="C:nucleus"/>
    <property type="evidence" value="ECO:0007669"/>
    <property type="project" value="UniProtKB-SubCell"/>
</dbReference>
<feature type="compositionally biased region" description="Polar residues" evidence="4">
    <location>
        <begin position="284"/>
        <end position="312"/>
    </location>
</feature>
<evidence type="ECO:0000256" key="4">
    <source>
        <dbReference type="SAM" id="MobiDB-lite"/>
    </source>
</evidence>
<dbReference type="Proteomes" id="UP001153365">
    <property type="component" value="Unassembled WGS sequence"/>
</dbReference>
<evidence type="ECO:0000256" key="1">
    <source>
        <dbReference type="ARBA" id="ARBA00004123"/>
    </source>
</evidence>
<dbReference type="EMBL" id="CALTRL010006115">
    <property type="protein sequence ID" value="CAH7689710.1"/>
    <property type="molecule type" value="Genomic_DNA"/>
</dbReference>
<comment type="caution">
    <text evidence="6">The sequence shown here is derived from an EMBL/GenBank/DDBJ whole genome shotgun (WGS) entry which is preliminary data.</text>
</comment>
<keyword evidence="2" id="KW-0539">Nucleus</keyword>
<accession>A0AAV0BQQ6</accession>
<feature type="coiled-coil region" evidence="3">
    <location>
        <begin position="24"/>
        <end position="58"/>
    </location>
</feature>
<reference evidence="6" key="1">
    <citation type="submission" date="2022-06" db="EMBL/GenBank/DDBJ databases">
        <authorList>
            <consortium name="SYNGENTA / RWTH Aachen University"/>
        </authorList>
    </citation>
    <scope>NUCLEOTIDE SEQUENCE</scope>
</reference>
<evidence type="ECO:0000256" key="3">
    <source>
        <dbReference type="SAM" id="Coils"/>
    </source>
</evidence>
<feature type="compositionally biased region" description="Polar residues" evidence="4">
    <location>
        <begin position="211"/>
        <end position="247"/>
    </location>
</feature>
<organism evidence="6 7">
    <name type="scientific">Phakopsora pachyrhizi</name>
    <name type="common">Asian soybean rust disease fungus</name>
    <dbReference type="NCBI Taxonomy" id="170000"/>
    <lineage>
        <taxon>Eukaryota</taxon>
        <taxon>Fungi</taxon>
        <taxon>Dikarya</taxon>
        <taxon>Basidiomycota</taxon>
        <taxon>Pucciniomycotina</taxon>
        <taxon>Pucciniomycetes</taxon>
        <taxon>Pucciniales</taxon>
        <taxon>Phakopsoraceae</taxon>
        <taxon>Phakopsora</taxon>
    </lineage>
</organism>
<feature type="compositionally biased region" description="Acidic residues" evidence="4">
    <location>
        <begin position="315"/>
        <end position="353"/>
    </location>
</feature>
<protein>
    <recommendedName>
        <fullName evidence="5">INO80 complex subunit F domain-containing protein</fullName>
    </recommendedName>
</protein>
<feature type="region of interest" description="Disordered" evidence="4">
    <location>
        <begin position="205"/>
        <end position="385"/>
    </location>
</feature>
<dbReference type="Pfam" id="PF24245">
    <property type="entry name" value="INO80F"/>
    <property type="match status" value="1"/>
</dbReference>
<name>A0AAV0BQQ6_PHAPC</name>
<dbReference type="InterPro" id="IPR056513">
    <property type="entry name" value="INO80F"/>
</dbReference>
<sequence length="385" mass="42577">MPKSKAYANPLPSLADEQRYGTKCHELRSKIREIERENQNIQLKISKSKRNIQRLRIERSVLYEVLATITATAAKASGLNLTNLAKTSEDPQLNLSQLNQPASQPAAANNQNGYQTLIGPRTSIASKHQLIQSKTVSDNHSQLLNPTYNQSAAEQLPSNGINSLLNINGNLHHPQNTEITLQTNSNKILTQNNTLRSVTSHTQLAPILPPDQSSNVHSYSSASTSPINQFQSSHQIQTTRSISHPNYQASIQTAQQPQQQLHHHPIEHSCSNPGSISSRHHNQPHSTARTNQSIINGSSVADQVSNRQGNNNGEEGTEEEEEEEEEEEVEEEEEEEESGFVEGEEEEEEEEDKEGAVDGQEVQGEGVNQSLDNAMELDVEGGEEE</sequence>
<feature type="compositionally biased region" description="Acidic residues" evidence="4">
    <location>
        <begin position="375"/>
        <end position="385"/>
    </location>
</feature>
<keyword evidence="3" id="KW-0175">Coiled coil</keyword>
<evidence type="ECO:0000313" key="6">
    <source>
        <dbReference type="EMBL" id="CAH7689710.1"/>
    </source>
</evidence>
<keyword evidence="7" id="KW-1185">Reference proteome</keyword>
<feature type="domain" description="INO80 complex subunit F" evidence="5">
    <location>
        <begin position="20"/>
        <end position="66"/>
    </location>
</feature>
<evidence type="ECO:0000313" key="7">
    <source>
        <dbReference type="Proteomes" id="UP001153365"/>
    </source>
</evidence>
<dbReference type="AlphaFoldDB" id="A0AAV0BQQ6"/>
<proteinExistence type="predicted"/>
<evidence type="ECO:0000256" key="2">
    <source>
        <dbReference type="ARBA" id="ARBA00023242"/>
    </source>
</evidence>
<feature type="compositionally biased region" description="Low complexity" evidence="4">
    <location>
        <begin position="248"/>
        <end position="260"/>
    </location>
</feature>
<gene>
    <name evidence="6" type="ORF">PPACK8108_LOCUS24830</name>
</gene>
<comment type="subcellular location">
    <subcellularLocation>
        <location evidence="1">Nucleus</location>
    </subcellularLocation>
</comment>
<evidence type="ECO:0000259" key="5">
    <source>
        <dbReference type="Pfam" id="PF24245"/>
    </source>
</evidence>